<keyword evidence="1" id="KW-0812">Transmembrane</keyword>
<keyword evidence="3" id="KW-1185">Reference proteome</keyword>
<evidence type="ECO:0000313" key="2">
    <source>
        <dbReference type="EMBL" id="MBL7630203.1"/>
    </source>
</evidence>
<reference evidence="2" key="1">
    <citation type="submission" date="2020-12" db="EMBL/GenBank/DDBJ databases">
        <title>Genomic characterization of non-nitrogen-fixing Frankia strains.</title>
        <authorList>
            <person name="Carlos-Shanley C."/>
            <person name="Guerra T."/>
            <person name="Hahn D."/>
        </authorList>
    </citation>
    <scope>NUCLEOTIDE SEQUENCE</scope>
    <source>
        <strain evidence="2">CN6</strain>
    </source>
</reference>
<accession>A0A937RPE5</accession>
<gene>
    <name evidence="2" type="ORF">I7412_24180</name>
</gene>
<keyword evidence="1" id="KW-0472">Membrane</keyword>
<dbReference type="EMBL" id="JAEACQ010000244">
    <property type="protein sequence ID" value="MBL7630203.1"/>
    <property type="molecule type" value="Genomic_DNA"/>
</dbReference>
<protein>
    <submittedName>
        <fullName evidence="2">Uncharacterized protein</fullName>
    </submittedName>
</protein>
<comment type="caution">
    <text evidence="2">The sequence shown here is derived from an EMBL/GenBank/DDBJ whole genome shotgun (WGS) entry which is preliminary data.</text>
</comment>
<dbReference type="AlphaFoldDB" id="A0A937RPE5"/>
<proteinExistence type="predicted"/>
<evidence type="ECO:0000313" key="3">
    <source>
        <dbReference type="Proteomes" id="UP000604475"/>
    </source>
</evidence>
<sequence length="117" mass="12521">MRDPRRRVPVVFGLICLVGILVFGVYAVLEGPPPRVEAVVVFTAQATEAQKDAVRAACPTVGGAVQEPPDRNDLAITRVYPLRYNLTDASTGDRAKVFACVQGRPGVEGITTQTQGQ</sequence>
<feature type="transmembrane region" description="Helical" evidence="1">
    <location>
        <begin position="7"/>
        <end position="29"/>
    </location>
</feature>
<dbReference type="Proteomes" id="UP000604475">
    <property type="component" value="Unassembled WGS sequence"/>
</dbReference>
<organism evidence="2 3">
    <name type="scientific">Frankia nepalensis</name>
    <dbReference type="NCBI Taxonomy" id="1836974"/>
    <lineage>
        <taxon>Bacteria</taxon>
        <taxon>Bacillati</taxon>
        <taxon>Actinomycetota</taxon>
        <taxon>Actinomycetes</taxon>
        <taxon>Frankiales</taxon>
        <taxon>Frankiaceae</taxon>
        <taxon>Frankia</taxon>
    </lineage>
</organism>
<evidence type="ECO:0000256" key="1">
    <source>
        <dbReference type="SAM" id="Phobius"/>
    </source>
</evidence>
<keyword evidence="1" id="KW-1133">Transmembrane helix</keyword>
<name>A0A937RPE5_9ACTN</name>